<keyword evidence="6 8" id="KW-0443">Lipid metabolism</keyword>
<dbReference type="PATRIC" id="fig|1160718.3.peg.941"/>
<protein>
    <recommendedName>
        <fullName evidence="8">Holo-[acyl-carrier-protein] synthase</fullName>
        <shortName evidence="8">Holo-ACP synthase</shortName>
        <ecNumber evidence="8">2.7.8.7</ecNumber>
    </recommendedName>
    <alternativeName>
        <fullName evidence="8">4'-phosphopantetheinyl transferase AcpS</fullName>
    </alternativeName>
</protein>
<keyword evidence="5 8" id="KW-0460">Magnesium</keyword>
<evidence type="ECO:0000259" key="9">
    <source>
        <dbReference type="Pfam" id="PF01648"/>
    </source>
</evidence>
<organism evidence="10">
    <name type="scientific">Streptomyces auratus AGR0001</name>
    <dbReference type="NCBI Taxonomy" id="1160718"/>
    <lineage>
        <taxon>Bacteria</taxon>
        <taxon>Bacillati</taxon>
        <taxon>Actinomycetota</taxon>
        <taxon>Actinomycetes</taxon>
        <taxon>Kitasatosporales</taxon>
        <taxon>Streptomycetaceae</taxon>
        <taxon>Streptomyces</taxon>
    </lineage>
</organism>
<dbReference type="OrthoDB" id="3396741at2"/>
<reference evidence="10" key="1">
    <citation type="journal article" date="2012" name="J. Bacteriol.">
        <title>Genome Sequence of Streptomyces auratus Strain AGR0001, a Phoslactomycin-Producing Actinomycete.</title>
        <authorList>
            <person name="Han X."/>
            <person name="Li M."/>
            <person name="Ding Z."/>
            <person name="Zhao J."/>
            <person name="Ji K."/>
            <person name="Wen M."/>
            <person name="Lu T."/>
        </authorList>
    </citation>
    <scope>NUCLEOTIDE SEQUENCE [LARGE SCALE GENOMIC DNA]</scope>
    <source>
        <strain evidence="10">AGR0001</strain>
    </source>
</reference>
<gene>
    <name evidence="8" type="primary">acpS</name>
    <name evidence="11" type="ORF">SU9_027020</name>
    <name evidence="10" type="ORF">SU9_04576</name>
</gene>
<reference evidence="11" key="2">
    <citation type="submission" date="2021-04" db="EMBL/GenBank/DDBJ databases">
        <authorList>
            <person name="Wen M.-L."/>
            <person name="Han X.-L."/>
            <person name="Xiong J."/>
        </authorList>
    </citation>
    <scope>NUCLEOTIDE SEQUENCE</scope>
    <source>
        <strain evidence="11">AGR0001</strain>
    </source>
</reference>
<name>J2K6W3_9ACTN</name>
<dbReference type="STRING" id="1160718.SU9_04576"/>
<dbReference type="HOGENOM" id="CLU_089696_0_1_11"/>
<comment type="function">
    <text evidence="8">Transfers the 4'-phosphopantetheine moiety from coenzyme A to a Ser of acyl-carrier-protein.</text>
</comment>
<keyword evidence="12" id="KW-1185">Reference proteome</keyword>
<dbReference type="InterPro" id="IPR004568">
    <property type="entry name" value="Ppantetheine-prot_Trfase_dom"/>
</dbReference>
<dbReference type="GO" id="GO:0008897">
    <property type="term" value="F:holo-[acyl-carrier-protein] synthase activity"/>
    <property type="evidence" value="ECO:0007669"/>
    <property type="project" value="UniProtKB-UniRule"/>
</dbReference>
<comment type="similarity">
    <text evidence="8">Belongs to the P-Pant transferase superfamily. AcpS family.</text>
</comment>
<evidence type="ECO:0000256" key="2">
    <source>
        <dbReference type="ARBA" id="ARBA00022679"/>
    </source>
</evidence>
<keyword evidence="7 8" id="KW-0275">Fatty acid biosynthesis</keyword>
<dbReference type="InterPro" id="IPR008278">
    <property type="entry name" value="4-PPantetheinyl_Trfase_dom"/>
</dbReference>
<evidence type="ECO:0000256" key="8">
    <source>
        <dbReference type="HAMAP-Rule" id="MF_00101"/>
    </source>
</evidence>
<dbReference type="EMBL" id="AJGV01000039">
    <property type="protein sequence ID" value="EJJ08230.1"/>
    <property type="molecule type" value="Genomic_DNA"/>
</dbReference>
<comment type="catalytic activity">
    <reaction evidence="8">
        <text>apo-[ACP] + CoA = holo-[ACP] + adenosine 3',5'-bisphosphate + H(+)</text>
        <dbReference type="Rhea" id="RHEA:12068"/>
        <dbReference type="Rhea" id="RHEA-COMP:9685"/>
        <dbReference type="Rhea" id="RHEA-COMP:9690"/>
        <dbReference type="ChEBI" id="CHEBI:15378"/>
        <dbReference type="ChEBI" id="CHEBI:29999"/>
        <dbReference type="ChEBI" id="CHEBI:57287"/>
        <dbReference type="ChEBI" id="CHEBI:58343"/>
        <dbReference type="ChEBI" id="CHEBI:64479"/>
        <dbReference type="EC" id="2.7.8.7"/>
    </reaction>
</comment>
<comment type="cofactor">
    <cofactor evidence="8">
        <name>Mg(2+)</name>
        <dbReference type="ChEBI" id="CHEBI:18420"/>
    </cofactor>
</comment>
<evidence type="ECO:0000313" key="12">
    <source>
        <dbReference type="Proteomes" id="UP000009036"/>
    </source>
</evidence>
<dbReference type="RefSeq" id="WP_006602495.1">
    <property type="nucleotide sequence ID" value="NZ_CP072931.1"/>
</dbReference>
<keyword evidence="1 8" id="KW-0444">Lipid biosynthesis</keyword>
<evidence type="ECO:0000313" key="10">
    <source>
        <dbReference type="EMBL" id="EJJ08230.1"/>
    </source>
</evidence>
<dbReference type="AlphaFoldDB" id="J2K6W3"/>
<evidence type="ECO:0000256" key="1">
    <source>
        <dbReference type="ARBA" id="ARBA00022516"/>
    </source>
</evidence>
<evidence type="ECO:0000256" key="3">
    <source>
        <dbReference type="ARBA" id="ARBA00022723"/>
    </source>
</evidence>
<keyword evidence="2 8" id="KW-0808">Transferase</keyword>
<keyword evidence="3 8" id="KW-0479">Metal-binding</keyword>
<evidence type="ECO:0000256" key="7">
    <source>
        <dbReference type="ARBA" id="ARBA00023160"/>
    </source>
</evidence>
<feature type="binding site" evidence="8">
    <location>
        <position position="58"/>
    </location>
    <ligand>
        <name>Mg(2+)</name>
        <dbReference type="ChEBI" id="CHEBI:18420"/>
    </ligand>
</feature>
<dbReference type="Gene3D" id="3.90.470.20">
    <property type="entry name" value="4'-phosphopantetheinyl transferase domain"/>
    <property type="match status" value="1"/>
</dbReference>
<dbReference type="Pfam" id="PF01648">
    <property type="entry name" value="ACPS"/>
    <property type="match status" value="1"/>
</dbReference>
<evidence type="ECO:0000256" key="6">
    <source>
        <dbReference type="ARBA" id="ARBA00023098"/>
    </source>
</evidence>
<dbReference type="eggNOG" id="COG0736">
    <property type="taxonomic scope" value="Bacteria"/>
</dbReference>
<accession>J2K6W3</accession>
<evidence type="ECO:0000313" key="11">
    <source>
        <dbReference type="EMBL" id="QTZ94650.1"/>
    </source>
</evidence>
<dbReference type="KEGG" id="sauh:SU9_027020"/>
<dbReference type="GO" id="GO:0005737">
    <property type="term" value="C:cytoplasm"/>
    <property type="evidence" value="ECO:0007669"/>
    <property type="project" value="UniProtKB-SubCell"/>
</dbReference>
<sequence length="137" mass="14431">MSGRVGIDLVPFGRVREMAERENGLALTRMLSEEEMRISHTAGSPDIAGIAGRLAAKEAVFKLFRARGQTLPWLGIEILKDDGGWPVVRLGGRAAELASSAGFQRIEVSITHDEPCAVAVAFCAGAPGADAGRLTSA</sequence>
<feature type="binding site" evidence="8">
    <location>
        <position position="8"/>
    </location>
    <ligand>
        <name>Mg(2+)</name>
        <dbReference type="ChEBI" id="CHEBI:18420"/>
    </ligand>
</feature>
<feature type="domain" description="4'-phosphopantetheinyl transferase" evidence="9">
    <location>
        <begin position="4"/>
        <end position="100"/>
    </location>
</feature>
<evidence type="ECO:0000256" key="5">
    <source>
        <dbReference type="ARBA" id="ARBA00022842"/>
    </source>
</evidence>
<dbReference type="InterPro" id="IPR037143">
    <property type="entry name" value="4-PPantetheinyl_Trfase_dom_sf"/>
</dbReference>
<evidence type="ECO:0000256" key="4">
    <source>
        <dbReference type="ARBA" id="ARBA00022832"/>
    </source>
</evidence>
<dbReference type="HAMAP" id="MF_00101">
    <property type="entry name" value="AcpS"/>
    <property type="match status" value="1"/>
</dbReference>
<keyword evidence="8" id="KW-0963">Cytoplasm</keyword>
<comment type="subcellular location">
    <subcellularLocation>
        <location evidence="8">Cytoplasm</location>
    </subcellularLocation>
</comment>
<proteinExistence type="inferred from homology"/>
<dbReference type="GO" id="GO:0006633">
    <property type="term" value="P:fatty acid biosynthetic process"/>
    <property type="evidence" value="ECO:0007669"/>
    <property type="project" value="UniProtKB-UniRule"/>
</dbReference>
<dbReference type="EC" id="2.7.8.7" evidence="8"/>
<dbReference type="EMBL" id="CP072931">
    <property type="protein sequence ID" value="QTZ94650.1"/>
    <property type="molecule type" value="Genomic_DNA"/>
</dbReference>
<dbReference type="Proteomes" id="UP000009036">
    <property type="component" value="Chromosome"/>
</dbReference>
<dbReference type="GO" id="GO:0000287">
    <property type="term" value="F:magnesium ion binding"/>
    <property type="evidence" value="ECO:0007669"/>
    <property type="project" value="UniProtKB-UniRule"/>
</dbReference>
<dbReference type="SUPFAM" id="SSF56214">
    <property type="entry name" value="4'-phosphopantetheinyl transferase"/>
    <property type="match status" value="1"/>
</dbReference>
<dbReference type="InterPro" id="IPR002582">
    <property type="entry name" value="ACPS"/>
</dbReference>
<dbReference type="NCBIfam" id="TIGR00556">
    <property type="entry name" value="pantethn_trn"/>
    <property type="match status" value="1"/>
</dbReference>
<keyword evidence="4 8" id="KW-0276">Fatty acid metabolism</keyword>